<dbReference type="Gene3D" id="3.40.720.10">
    <property type="entry name" value="Alkaline Phosphatase, subunit A"/>
    <property type="match status" value="1"/>
</dbReference>
<keyword evidence="1" id="KW-0472">Membrane</keyword>
<keyword evidence="1" id="KW-1133">Transmembrane helix</keyword>
<dbReference type="AlphaFoldDB" id="A0A9D1N1D2"/>
<evidence type="ECO:0000256" key="1">
    <source>
        <dbReference type="SAM" id="Phobius"/>
    </source>
</evidence>
<sequence length="595" mass="69889">MKEVESKNYVHSLLIVCAITIAGIFGVNKLVHNMFLAELIFCTVFFLLLYCNNIYLYCVSRFLWKEKNTYILFKILYLILSIAAGLGVYYIVHTVNLLILSKVLFYFSAFVIITMLANNLNNTKTSVEISLPENLIESTKDKNLPDIYHIVLDCHIGFDKEGYKDSYFFEELEKQGFCNITKFKSNYNLTHLSMPSILNMEHICPLLKKEKHEIFPEGETFAYYSNNKLWRILEVLKYQINIDVNPMFNKIIQNSQIKNTTVMLNGINAHLRLLCFSSFFSFLLIPLKKSFKIFEDQFELYKSFCENNKNNTGRIYNFMHILAPHGPLLFDENGQKFSRKQSNDFKNYYSFLKYTDKKVLELIDTIKQNMKPNSVIIIHGDHGFLKNSFFNTLCSIYYPDKDYNNIPTELTGVNLFRCVLNKFFGTKMEYKPDLYFATDIISKNIIHEIDINNTQQQNSDFNPCDYKKIYDVLCKKYKNQKVVLYGAGKFFEFIKDNFDLSKFNIIAVSDLKFNEFDSPKHLENIGFNVIAPHKIHTLKPDIVIICTEKLIPIMKYFKEELFKNTGKRFKYTSFENSSKAYKELQKIEWTKVLFP</sequence>
<feature type="transmembrane region" description="Helical" evidence="1">
    <location>
        <begin position="98"/>
        <end position="117"/>
    </location>
</feature>
<feature type="transmembrane region" description="Helical" evidence="1">
    <location>
        <begin position="34"/>
        <end position="59"/>
    </location>
</feature>
<name>A0A9D1N1D2_9CLOT</name>
<feature type="domain" description="Sulfatase N-terminal" evidence="2">
    <location>
        <begin position="302"/>
        <end position="394"/>
    </location>
</feature>
<keyword evidence="3" id="KW-0378">Hydrolase</keyword>
<feature type="transmembrane region" description="Helical" evidence="1">
    <location>
        <begin position="71"/>
        <end position="92"/>
    </location>
</feature>
<accession>A0A9D1N1D2</accession>
<reference evidence="3" key="2">
    <citation type="journal article" date="2021" name="PeerJ">
        <title>Extensive microbial diversity within the chicken gut microbiome revealed by metagenomics and culture.</title>
        <authorList>
            <person name="Gilroy R."/>
            <person name="Ravi A."/>
            <person name="Getino M."/>
            <person name="Pursley I."/>
            <person name="Horton D.L."/>
            <person name="Alikhan N.F."/>
            <person name="Baker D."/>
            <person name="Gharbi K."/>
            <person name="Hall N."/>
            <person name="Watson M."/>
            <person name="Adriaenssens E.M."/>
            <person name="Foster-Nyarko E."/>
            <person name="Jarju S."/>
            <person name="Secka A."/>
            <person name="Antonio M."/>
            <person name="Oren A."/>
            <person name="Chaudhuri R.R."/>
            <person name="La Ragione R."/>
            <person name="Hildebrand F."/>
            <person name="Pallen M.J."/>
        </authorList>
    </citation>
    <scope>NUCLEOTIDE SEQUENCE</scope>
    <source>
        <strain evidence="3">CHK154-7741</strain>
    </source>
</reference>
<dbReference type="SUPFAM" id="SSF53649">
    <property type="entry name" value="Alkaline phosphatase-like"/>
    <property type="match status" value="1"/>
</dbReference>
<feature type="transmembrane region" description="Helical" evidence="1">
    <location>
        <begin position="9"/>
        <end position="28"/>
    </location>
</feature>
<evidence type="ECO:0000313" key="4">
    <source>
        <dbReference type="Proteomes" id="UP000886748"/>
    </source>
</evidence>
<feature type="transmembrane region" description="Helical" evidence="1">
    <location>
        <begin position="269"/>
        <end position="287"/>
    </location>
</feature>
<dbReference type="EMBL" id="DVOD01000068">
    <property type="protein sequence ID" value="HIU93314.1"/>
    <property type="molecule type" value="Genomic_DNA"/>
</dbReference>
<reference evidence="3" key="1">
    <citation type="submission" date="2020-10" db="EMBL/GenBank/DDBJ databases">
        <authorList>
            <person name="Gilroy R."/>
        </authorList>
    </citation>
    <scope>NUCLEOTIDE SEQUENCE</scope>
    <source>
        <strain evidence="3">CHK154-7741</strain>
    </source>
</reference>
<protein>
    <submittedName>
        <fullName evidence="3">Sulfatase-like hydrolase/transferase</fullName>
    </submittedName>
</protein>
<dbReference type="Gene3D" id="3.40.50.720">
    <property type="entry name" value="NAD(P)-binding Rossmann-like Domain"/>
    <property type="match status" value="1"/>
</dbReference>
<keyword evidence="1" id="KW-0812">Transmembrane</keyword>
<dbReference type="Pfam" id="PF00884">
    <property type="entry name" value="Sulfatase"/>
    <property type="match status" value="1"/>
</dbReference>
<dbReference type="Proteomes" id="UP000886748">
    <property type="component" value="Unassembled WGS sequence"/>
</dbReference>
<dbReference type="InterPro" id="IPR017850">
    <property type="entry name" value="Alkaline_phosphatase_core_sf"/>
</dbReference>
<gene>
    <name evidence="3" type="ORF">IAD26_09315</name>
</gene>
<evidence type="ECO:0000259" key="2">
    <source>
        <dbReference type="Pfam" id="PF00884"/>
    </source>
</evidence>
<evidence type="ECO:0000313" key="3">
    <source>
        <dbReference type="EMBL" id="HIU93314.1"/>
    </source>
</evidence>
<proteinExistence type="predicted"/>
<dbReference type="GO" id="GO:0016787">
    <property type="term" value="F:hydrolase activity"/>
    <property type="evidence" value="ECO:0007669"/>
    <property type="project" value="UniProtKB-KW"/>
</dbReference>
<comment type="caution">
    <text evidence="3">The sequence shown here is derived from an EMBL/GenBank/DDBJ whole genome shotgun (WGS) entry which is preliminary data.</text>
</comment>
<dbReference type="InterPro" id="IPR000917">
    <property type="entry name" value="Sulfatase_N"/>
</dbReference>
<organism evidence="3 4">
    <name type="scientific">Candidatus Limenecus avicola</name>
    <dbReference type="NCBI Taxonomy" id="2840847"/>
    <lineage>
        <taxon>Bacteria</taxon>
        <taxon>Bacillati</taxon>
        <taxon>Bacillota</taxon>
        <taxon>Clostridia</taxon>
        <taxon>Eubacteriales</taxon>
        <taxon>Clostridiaceae</taxon>
        <taxon>Clostridiaceae incertae sedis</taxon>
        <taxon>Candidatus Limenecus</taxon>
    </lineage>
</organism>